<gene>
    <name evidence="2" type="ORF">FE810_11460</name>
</gene>
<dbReference type="EMBL" id="VCBC01000010">
    <property type="protein sequence ID" value="TLU64692.1"/>
    <property type="molecule type" value="Genomic_DNA"/>
</dbReference>
<evidence type="ECO:0000313" key="3">
    <source>
        <dbReference type="Proteomes" id="UP000307790"/>
    </source>
</evidence>
<dbReference type="Proteomes" id="UP000307790">
    <property type="component" value="Unassembled WGS sequence"/>
</dbReference>
<organism evidence="2 3">
    <name type="scientific">Thalassotalea litorea</name>
    <dbReference type="NCBI Taxonomy" id="2020715"/>
    <lineage>
        <taxon>Bacteria</taxon>
        <taxon>Pseudomonadati</taxon>
        <taxon>Pseudomonadota</taxon>
        <taxon>Gammaproteobacteria</taxon>
        <taxon>Alteromonadales</taxon>
        <taxon>Colwelliaceae</taxon>
        <taxon>Thalassotalea</taxon>
    </lineage>
</organism>
<name>A0A5R9IHD5_9GAMM</name>
<evidence type="ECO:0000256" key="1">
    <source>
        <dbReference type="ARBA" id="ARBA00006450"/>
    </source>
</evidence>
<dbReference type="PIRSF" id="PIRSF006169">
    <property type="entry name" value="UCP006169"/>
    <property type="match status" value="1"/>
</dbReference>
<dbReference type="Pfam" id="PF06794">
    <property type="entry name" value="UPF0270"/>
    <property type="match status" value="1"/>
</dbReference>
<sequence length="79" mass="9040">MIIPVEQLQQETLLAIIDEFILREGTDYGLQEYSHQQKVLQIQAQLKSGRLVIVFSEAYETVNIMLAEQFQQQSASNPS</sequence>
<dbReference type="InterPro" id="IPR036685">
    <property type="entry name" value="YehU-like_sf"/>
</dbReference>
<dbReference type="RefSeq" id="WP_138320189.1">
    <property type="nucleotide sequence ID" value="NZ_VCBC01000010.1"/>
</dbReference>
<comment type="similarity">
    <text evidence="1">Belongs to the UPF0270 family.</text>
</comment>
<dbReference type="InterPro" id="IPR010648">
    <property type="entry name" value="UPF0270"/>
</dbReference>
<proteinExistence type="inferred from homology"/>
<dbReference type="OrthoDB" id="6120729at2"/>
<keyword evidence="3" id="KW-1185">Reference proteome</keyword>
<dbReference type="NCBIfam" id="NF003438">
    <property type="entry name" value="PRK04966.1"/>
    <property type="match status" value="1"/>
</dbReference>
<comment type="caution">
    <text evidence="2">The sequence shown here is derived from an EMBL/GenBank/DDBJ whole genome shotgun (WGS) entry which is preliminary data.</text>
</comment>
<accession>A0A5R9IHD5</accession>
<dbReference type="AlphaFoldDB" id="A0A5R9IHD5"/>
<dbReference type="Gene3D" id="1.10.10.610">
    <property type="entry name" value="YehU-like"/>
    <property type="match status" value="1"/>
</dbReference>
<dbReference type="SUPFAM" id="SSF118001">
    <property type="entry name" value="YehU-like"/>
    <property type="match status" value="1"/>
</dbReference>
<reference evidence="2 3" key="1">
    <citation type="submission" date="2019-05" db="EMBL/GenBank/DDBJ databases">
        <title>Genome sequences of Thalassotalea litorea 1K03283.</title>
        <authorList>
            <person name="Zhang D."/>
        </authorList>
    </citation>
    <scope>NUCLEOTIDE SEQUENCE [LARGE SCALE GENOMIC DNA]</scope>
    <source>
        <strain evidence="2 3">MCCC 1K03283</strain>
    </source>
</reference>
<evidence type="ECO:0000313" key="2">
    <source>
        <dbReference type="EMBL" id="TLU64692.1"/>
    </source>
</evidence>
<protein>
    <submittedName>
        <fullName evidence="2">YheU family protein</fullName>
    </submittedName>
</protein>